<reference evidence="2" key="1">
    <citation type="submission" date="2022-10" db="EMBL/GenBank/DDBJ databases">
        <title>Roseovarius pelagicus sp. nov., isolated from Arctic seawater.</title>
        <authorList>
            <person name="Hong Y.W."/>
            <person name="Hwang C.Y."/>
        </authorList>
    </citation>
    <scope>NUCLEOTIDE SEQUENCE</scope>
    <source>
        <strain evidence="2">HL-MP18</strain>
        <plasmid evidence="2">unnamed2</plasmid>
    </source>
</reference>
<dbReference type="PANTHER" id="PTHR43174">
    <property type="entry name" value="UDP-N-ACETYLGLUCOSAMINE 2-EPIMERASE"/>
    <property type="match status" value="1"/>
</dbReference>
<name>A0ABY6D5F8_9RHOB</name>
<dbReference type="EMBL" id="CP106737">
    <property type="protein sequence ID" value="UXX81404.1"/>
    <property type="molecule type" value="Genomic_DNA"/>
</dbReference>
<proteinExistence type="predicted"/>
<keyword evidence="2" id="KW-0614">Plasmid</keyword>
<dbReference type="RefSeq" id="WP_165198418.1">
    <property type="nucleotide sequence ID" value="NZ_CP106737.1"/>
</dbReference>
<evidence type="ECO:0000259" key="1">
    <source>
        <dbReference type="Pfam" id="PF02350"/>
    </source>
</evidence>
<sequence length="376" mass="40475">MKIHYVTGSRADFGLMEKTLQLLHQTEGFEVGIIATGQHLVARYGQTLSDIEASGLPVVHEIPVSLSGVSGAEMAQALSTELSGLVSFWQQNRPDIALVLGDRGEMLAAALAAVHLGIFVGHLHGGEVSGTLDESFRHAISKLCHFHFPATDESQDRLVRMGEHPDHIWTVGAPGLVGLTQDRHHVPGWFDDRFGLAPAAHRMMMVFHPVVQEADQAAAQVATVIAALTEQDCGGIILRPNSDAGGAAIDMVLDQLPDDGRFTVRDHLERDTYLECMANLDLLIGNSSSGIIETASFNLPCLNIGSRQNGRQRNANVVDCPDITAQSVSDALQQALTLGRGPYVNLYGDGHTATRLRDILKGLTLNPATLSKTNAY</sequence>
<keyword evidence="2" id="KW-0326">Glycosidase</keyword>
<dbReference type="InterPro" id="IPR029767">
    <property type="entry name" value="WecB-like"/>
</dbReference>
<keyword evidence="2" id="KW-0378">Hydrolase</keyword>
<dbReference type="Proteomes" id="UP001064087">
    <property type="component" value="Plasmid unnamed2"/>
</dbReference>
<dbReference type="EC" id="3.2.1.183" evidence="2"/>
<geneLocation type="plasmid" evidence="2 3">
    <name>unnamed2</name>
</geneLocation>
<organism evidence="2 3">
    <name type="scientific">Roseovarius pelagicus</name>
    <dbReference type="NCBI Taxonomy" id="2980108"/>
    <lineage>
        <taxon>Bacteria</taxon>
        <taxon>Pseudomonadati</taxon>
        <taxon>Pseudomonadota</taxon>
        <taxon>Alphaproteobacteria</taxon>
        <taxon>Rhodobacterales</taxon>
        <taxon>Roseobacteraceae</taxon>
        <taxon>Roseovarius</taxon>
    </lineage>
</organism>
<accession>A0ABY6D5F8</accession>
<dbReference type="Pfam" id="PF02350">
    <property type="entry name" value="Epimerase_2"/>
    <property type="match status" value="1"/>
</dbReference>
<keyword evidence="3" id="KW-1185">Reference proteome</keyword>
<dbReference type="GO" id="GO:0016798">
    <property type="term" value="F:hydrolase activity, acting on glycosyl bonds"/>
    <property type="evidence" value="ECO:0007669"/>
    <property type="project" value="UniProtKB-KW"/>
</dbReference>
<feature type="domain" description="UDP-N-acetylglucosamine 2-epimerase" evidence="1">
    <location>
        <begin position="23"/>
        <end position="361"/>
    </location>
</feature>
<dbReference type="SUPFAM" id="SSF53756">
    <property type="entry name" value="UDP-Glycosyltransferase/glycogen phosphorylase"/>
    <property type="match status" value="1"/>
</dbReference>
<dbReference type="InterPro" id="IPR003331">
    <property type="entry name" value="UDP_GlcNAc_Epimerase_2_dom"/>
</dbReference>
<dbReference type="PANTHER" id="PTHR43174:SF3">
    <property type="entry name" value="UDP-N-ACETYLGLUCOSAMINE 2-EPIMERASE"/>
    <property type="match status" value="1"/>
</dbReference>
<dbReference type="InterPro" id="IPR020004">
    <property type="entry name" value="UDP-GlcNAc_Epase"/>
</dbReference>
<protein>
    <submittedName>
        <fullName evidence="2">UDP-N-acetylglucosamine 2-epimerase</fullName>
        <ecNumber evidence="2">3.2.1.183</ecNumber>
    </submittedName>
</protein>
<evidence type="ECO:0000313" key="3">
    <source>
        <dbReference type="Proteomes" id="UP001064087"/>
    </source>
</evidence>
<dbReference type="NCBIfam" id="TIGR03568">
    <property type="entry name" value="NeuC_NnaA"/>
    <property type="match status" value="1"/>
</dbReference>
<evidence type="ECO:0000313" key="2">
    <source>
        <dbReference type="EMBL" id="UXX81404.1"/>
    </source>
</evidence>
<dbReference type="Gene3D" id="3.40.50.2000">
    <property type="entry name" value="Glycogen Phosphorylase B"/>
    <property type="match status" value="2"/>
</dbReference>
<gene>
    <name evidence="2" type="primary">neuC</name>
    <name evidence="2" type="ORF">N7U68_00645</name>
</gene>